<evidence type="ECO:0000313" key="2">
    <source>
        <dbReference type="EMBL" id="GAI90645.1"/>
    </source>
</evidence>
<reference evidence="2" key="1">
    <citation type="journal article" date="2014" name="Front. Microbiol.">
        <title>High frequency of phylogenetically diverse reductive dehalogenase-homologous genes in deep subseafloor sedimentary metagenomes.</title>
        <authorList>
            <person name="Kawai M."/>
            <person name="Futagami T."/>
            <person name="Toyoda A."/>
            <person name="Takaki Y."/>
            <person name="Nishi S."/>
            <person name="Hori S."/>
            <person name="Arai W."/>
            <person name="Tsubouchi T."/>
            <person name="Morono Y."/>
            <person name="Uchiyama I."/>
            <person name="Ito T."/>
            <person name="Fujiyama A."/>
            <person name="Inagaki F."/>
            <person name="Takami H."/>
        </authorList>
    </citation>
    <scope>NUCLEOTIDE SEQUENCE</scope>
    <source>
        <strain evidence="2">Expedition CK06-06</strain>
    </source>
</reference>
<comment type="caution">
    <text evidence="2">The sequence shown here is derived from an EMBL/GenBank/DDBJ whole genome shotgun (WGS) entry which is preliminary data.</text>
</comment>
<proteinExistence type="predicted"/>
<protein>
    <submittedName>
        <fullName evidence="2">Uncharacterized protein</fullName>
    </submittedName>
</protein>
<organism evidence="2">
    <name type="scientific">marine sediment metagenome</name>
    <dbReference type="NCBI Taxonomy" id="412755"/>
    <lineage>
        <taxon>unclassified sequences</taxon>
        <taxon>metagenomes</taxon>
        <taxon>ecological metagenomes</taxon>
    </lineage>
</organism>
<feature type="region of interest" description="Disordered" evidence="1">
    <location>
        <begin position="1"/>
        <end position="66"/>
    </location>
</feature>
<gene>
    <name evidence="2" type="ORF">S12H4_32460</name>
</gene>
<name>X1TSV8_9ZZZZ</name>
<accession>X1TSV8</accession>
<dbReference type="AlphaFoldDB" id="X1TSV8"/>
<dbReference type="EMBL" id="BARW01019039">
    <property type="protein sequence ID" value="GAI90645.1"/>
    <property type="molecule type" value="Genomic_DNA"/>
</dbReference>
<feature type="compositionally biased region" description="Basic and acidic residues" evidence="1">
    <location>
        <begin position="7"/>
        <end position="44"/>
    </location>
</feature>
<evidence type="ECO:0000256" key="1">
    <source>
        <dbReference type="SAM" id="MobiDB-lite"/>
    </source>
</evidence>
<sequence>MCCVTIEKNDQEREKNGEKIRESVSSEDREKPRTGEEQGRETKGTPDGIQGTEQMGDPPSDNRHNP</sequence>